<evidence type="ECO:0000256" key="3">
    <source>
        <dbReference type="ARBA" id="ARBA00022490"/>
    </source>
</evidence>
<dbReference type="InterPro" id="IPR036631">
    <property type="entry name" value="MGMT_N_sf"/>
</dbReference>
<evidence type="ECO:0000256" key="2">
    <source>
        <dbReference type="ARBA" id="ARBA00008711"/>
    </source>
</evidence>
<dbReference type="Proteomes" id="UP000030905">
    <property type="component" value="Chromosome"/>
</dbReference>
<dbReference type="FunFam" id="1.10.10.10:FF:000214">
    <property type="entry name" value="Methylated-DNA--protein-cysteine methyltransferase"/>
    <property type="match status" value="1"/>
</dbReference>
<dbReference type="PANTHER" id="PTHR10815">
    <property type="entry name" value="METHYLATED-DNA--PROTEIN-CYSTEINE METHYLTRANSFERASE"/>
    <property type="match status" value="1"/>
</dbReference>
<dbReference type="InterPro" id="IPR036217">
    <property type="entry name" value="MethylDNA_cys_MeTrfase_DNAb"/>
</dbReference>
<dbReference type="HAMAP" id="MF_00772">
    <property type="entry name" value="OGT"/>
    <property type="match status" value="1"/>
</dbReference>
<dbReference type="Pfam" id="PF02870">
    <property type="entry name" value="Methyltransf_1N"/>
    <property type="match status" value="1"/>
</dbReference>
<dbReference type="InterPro" id="IPR001497">
    <property type="entry name" value="MethylDNA_cys_MeTrfase_AS"/>
</dbReference>
<dbReference type="KEGG" id="cpat:CLPA_c04480"/>
<comment type="miscellaneous">
    <text evidence="9">This enzyme catalyzes only one turnover and therefore is not strictly catalytic. According to one definition, an enzyme is a biocatalyst that acts repeatedly and over many reaction cycles.</text>
</comment>
<evidence type="ECO:0000256" key="1">
    <source>
        <dbReference type="ARBA" id="ARBA00001286"/>
    </source>
</evidence>
<feature type="domain" description="Methylated-DNA-[protein]-cysteine S-methyltransferase DNA binding" evidence="10">
    <location>
        <begin position="72"/>
        <end position="151"/>
    </location>
</feature>
<accession>A0A0H3J3Q8</accession>
<evidence type="ECO:0000313" key="15">
    <source>
        <dbReference type="Proteomes" id="UP000030905"/>
    </source>
</evidence>
<evidence type="ECO:0000313" key="12">
    <source>
        <dbReference type="EMBL" id="AJA50536.1"/>
    </source>
</evidence>
<reference evidence="13" key="2">
    <citation type="submission" date="2015-10" db="EMBL/GenBank/DDBJ databases">
        <title>Improved Draft Genome Sequence of Clostridium pasteurianum Strain ATCC 6013 (DSM 525) Using a Hybrid Next-Generation Sequencing Approach.</title>
        <authorList>
            <person name="Pyne M.E."/>
            <person name="Utturkar S.M."/>
            <person name="Brown S.D."/>
            <person name="Moo-Young M."/>
            <person name="Chung D.A."/>
            <person name="Chou P.C."/>
        </authorList>
    </citation>
    <scope>NUCLEOTIDE SEQUENCE</scope>
    <source>
        <strain evidence="13">ATCC 6013</strain>
    </source>
</reference>
<keyword evidence="15" id="KW-1185">Reference proteome</keyword>
<keyword evidence="5 9" id="KW-0808">Transferase</keyword>
<keyword evidence="6 9" id="KW-0227">DNA damage</keyword>
<keyword evidence="7 9" id="KW-0234">DNA repair</keyword>
<keyword evidence="3 9" id="KW-0963">Cytoplasm</keyword>
<dbReference type="PATRIC" id="fig|1262449.3.peg.340"/>
<proteinExistence type="inferred from homology"/>
<evidence type="ECO:0000313" key="14">
    <source>
        <dbReference type="Proteomes" id="UP000028042"/>
    </source>
</evidence>
<dbReference type="GO" id="GO:0032259">
    <property type="term" value="P:methylation"/>
    <property type="evidence" value="ECO:0007669"/>
    <property type="project" value="UniProtKB-KW"/>
</dbReference>
<dbReference type="GO" id="GO:0003908">
    <property type="term" value="F:methylated-DNA-[protein]-cysteine S-methyltransferase activity"/>
    <property type="evidence" value="ECO:0007669"/>
    <property type="project" value="UniProtKB-UniRule"/>
</dbReference>
<dbReference type="EMBL" id="CP009268">
    <property type="protein sequence ID" value="AJA50536.1"/>
    <property type="molecule type" value="Genomic_DNA"/>
</dbReference>
<reference evidence="12 15" key="1">
    <citation type="journal article" date="2015" name="Genome Announc.">
        <title>Complete Genome Sequence of the Nitrogen-Fixing and Solvent-Producing Clostridium pasteurianum DSM 525.</title>
        <authorList>
            <person name="Poehlein A."/>
            <person name="Grosse-Honebrink A."/>
            <person name="Zhang Y."/>
            <person name="Minton N.P."/>
            <person name="Daniel R."/>
        </authorList>
    </citation>
    <scope>NUCLEOTIDE SEQUENCE [LARGE SCALE GENOMIC DNA]</scope>
    <source>
        <strain evidence="12">DSM 525</strain>
        <strain evidence="15">DSM 525 / ATCC 6013</strain>
    </source>
</reference>
<dbReference type="GeneID" id="93072688"/>
<dbReference type="AlphaFoldDB" id="A0A0H3J3Q8"/>
<evidence type="ECO:0000256" key="6">
    <source>
        <dbReference type="ARBA" id="ARBA00022763"/>
    </source>
</evidence>
<comment type="catalytic activity">
    <reaction evidence="1 9">
        <text>a 4-O-methyl-thymidine in DNA + L-cysteinyl-[protein] = a thymidine in DNA + S-methyl-L-cysteinyl-[protein]</text>
        <dbReference type="Rhea" id="RHEA:53428"/>
        <dbReference type="Rhea" id="RHEA-COMP:10131"/>
        <dbReference type="Rhea" id="RHEA-COMP:10132"/>
        <dbReference type="Rhea" id="RHEA-COMP:13555"/>
        <dbReference type="Rhea" id="RHEA-COMP:13556"/>
        <dbReference type="ChEBI" id="CHEBI:29950"/>
        <dbReference type="ChEBI" id="CHEBI:82612"/>
        <dbReference type="ChEBI" id="CHEBI:137386"/>
        <dbReference type="ChEBI" id="CHEBI:137387"/>
        <dbReference type="EC" id="2.1.1.63"/>
    </reaction>
</comment>
<dbReference type="InterPro" id="IPR008332">
    <property type="entry name" value="MethylG_MeTrfase_N"/>
</dbReference>
<dbReference type="GO" id="GO:0005737">
    <property type="term" value="C:cytoplasm"/>
    <property type="evidence" value="ECO:0007669"/>
    <property type="project" value="UniProtKB-SubCell"/>
</dbReference>
<evidence type="ECO:0000256" key="8">
    <source>
        <dbReference type="ARBA" id="ARBA00049348"/>
    </source>
</evidence>
<comment type="function">
    <text evidence="9">Involved in the cellular defense against the biological effects of O6-methylguanine (O6-MeG) and O4-methylthymine (O4-MeT) in DNA. Repairs the methylated nucleobase in DNA by stoichiometrically transferring the methyl group to a cysteine residue in the enzyme. This is a suicide reaction: the enzyme is irreversibly inactivated.</text>
</comment>
<dbReference type="SUPFAM" id="SSF53155">
    <property type="entry name" value="Methylated DNA-protein cysteine methyltransferase domain"/>
    <property type="match status" value="1"/>
</dbReference>
<dbReference type="Proteomes" id="UP000028042">
    <property type="component" value="Unassembled WGS sequence"/>
</dbReference>
<dbReference type="EMBL" id="JPGY02000001">
    <property type="protein sequence ID" value="KRU13452.1"/>
    <property type="molecule type" value="Genomic_DNA"/>
</dbReference>
<reference evidence="13 14" key="3">
    <citation type="journal article" name="Genome Announc.">
        <title>Improved Draft Genome Sequence of Clostridium pasteurianum Strain ATCC 6013 (DSM 525) Using a Hybrid Next-Generation Sequencing Approach.</title>
        <authorList>
            <person name="Pyne M.E."/>
            <person name="Utturkar S."/>
            <person name="Brown S.D."/>
            <person name="Moo-Young M."/>
            <person name="Chung D.A."/>
            <person name="Chou C.P."/>
        </authorList>
    </citation>
    <scope>NUCLEOTIDE SEQUENCE [LARGE SCALE GENOMIC DNA]</scope>
    <source>
        <strain evidence="13 14">ATCC 6013</strain>
    </source>
</reference>
<feature type="domain" description="Methylguanine DNA methyltransferase ribonuclease-like" evidence="11">
    <location>
        <begin position="6"/>
        <end position="68"/>
    </location>
</feature>
<dbReference type="RefSeq" id="WP_004455123.1">
    <property type="nucleotide sequence ID" value="NZ_ANZB01000001.1"/>
</dbReference>
<comment type="catalytic activity">
    <reaction evidence="8 9">
        <text>a 6-O-methyl-2'-deoxyguanosine in DNA + L-cysteinyl-[protein] = S-methyl-L-cysteinyl-[protein] + a 2'-deoxyguanosine in DNA</text>
        <dbReference type="Rhea" id="RHEA:24000"/>
        <dbReference type="Rhea" id="RHEA-COMP:10131"/>
        <dbReference type="Rhea" id="RHEA-COMP:10132"/>
        <dbReference type="Rhea" id="RHEA-COMP:11367"/>
        <dbReference type="Rhea" id="RHEA-COMP:11368"/>
        <dbReference type="ChEBI" id="CHEBI:29950"/>
        <dbReference type="ChEBI" id="CHEBI:82612"/>
        <dbReference type="ChEBI" id="CHEBI:85445"/>
        <dbReference type="ChEBI" id="CHEBI:85448"/>
        <dbReference type="EC" id="2.1.1.63"/>
    </reaction>
</comment>
<organism evidence="12 15">
    <name type="scientific">Clostridium pasteurianum DSM 525 = ATCC 6013</name>
    <dbReference type="NCBI Taxonomy" id="1262449"/>
    <lineage>
        <taxon>Bacteria</taxon>
        <taxon>Bacillati</taxon>
        <taxon>Bacillota</taxon>
        <taxon>Clostridia</taxon>
        <taxon>Eubacteriales</taxon>
        <taxon>Clostridiaceae</taxon>
        <taxon>Clostridium</taxon>
    </lineage>
</organism>
<dbReference type="PROSITE" id="PS00374">
    <property type="entry name" value="MGMT"/>
    <property type="match status" value="1"/>
</dbReference>
<evidence type="ECO:0000256" key="5">
    <source>
        <dbReference type="ARBA" id="ARBA00022679"/>
    </source>
</evidence>
<evidence type="ECO:0000259" key="11">
    <source>
        <dbReference type="Pfam" id="PF02870"/>
    </source>
</evidence>
<comment type="subcellular location">
    <subcellularLocation>
        <location evidence="9">Cytoplasm</location>
    </subcellularLocation>
</comment>
<evidence type="ECO:0000256" key="4">
    <source>
        <dbReference type="ARBA" id="ARBA00022603"/>
    </source>
</evidence>
<evidence type="ECO:0000256" key="7">
    <source>
        <dbReference type="ARBA" id="ARBA00023204"/>
    </source>
</evidence>
<dbReference type="InterPro" id="IPR023546">
    <property type="entry name" value="MGMT"/>
</dbReference>
<feature type="active site" description="Nucleophile; methyl group acceptor" evidence="9">
    <location>
        <position position="123"/>
    </location>
</feature>
<comment type="similarity">
    <text evidence="2 9">Belongs to the MGMT family.</text>
</comment>
<dbReference type="GO" id="GO:0006307">
    <property type="term" value="P:DNA alkylation repair"/>
    <property type="evidence" value="ECO:0007669"/>
    <property type="project" value="UniProtKB-UniRule"/>
</dbReference>
<dbReference type="EC" id="2.1.1.63" evidence="9"/>
<dbReference type="InterPro" id="IPR036388">
    <property type="entry name" value="WH-like_DNA-bd_sf"/>
</dbReference>
<protein>
    <recommendedName>
        <fullName evidence="9">Methylated-DNA--protein-cysteine methyltransferase</fullName>
        <ecNumber evidence="9">2.1.1.63</ecNumber>
    </recommendedName>
    <alternativeName>
        <fullName evidence="9">6-O-methylguanine-DNA methyltransferase</fullName>
        <shortName evidence="9">MGMT</shortName>
    </alternativeName>
    <alternativeName>
        <fullName evidence="9">O-6-methylguanine-DNA-alkyltransferase</fullName>
    </alternativeName>
</protein>
<evidence type="ECO:0000256" key="9">
    <source>
        <dbReference type="HAMAP-Rule" id="MF_00772"/>
    </source>
</evidence>
<dbReference type="eggNOG" id="COG0350">
    <property type="taxonomic scope" value="Bacteria"/>
</dbReference>
<dbReference type="CDD" id="cd06445">
    <property type="entry name" value="ATase"/>
    <property type="match status" value="1"/>
</dbReference>
<dbReference type="KEGG" id="cpae:CPAST_c04480"/>
<dbReference type="SUPFAM" id="SSF46767">
    <property type="entry name" value="Methylated DNA-protein cysteine methyltransferase, C-terminal domain"/>
    <property type="match status" value="1"/>
</dbReference>
<dbReference type="PANTHER" id="PTHR10815:SF5">
    <property type="entry name" value="METHYLATED-DNA--PROTEIN-CYSTEINE METHYLTRANSFERASE"/>
    <property type="match status" value="1"/>
</dbReference>
<dbReference type="Pfam" id="PF01035">
    <property type="entry name" value="DNA_binding_1"/>
    <property type="match status" value="1"/>
</dbReference>
<evidence type="ECO:0000313" key="13">
    <source>
        <dbReference type="EMBL" id="KRU13452.1"/>
    </source>
</evidence>
<keyword evidence="4 9" id="KW-0489">Methyltransferase</keyword>
<dbReference type="Gene3D" id="3.30.160.70">
    <property type="entry name" value="Methylated DNA-protein cysteine methyltransferase domain"/>
    <property type="match status" value="1"/>
</dbReference>
<gene>
    <name evidence="12" type="primary">ogt</name>
    <name evidence="12" type="ORF">CLPA_c04480</name>
    <name evidence="13" type="ORF">CP6013_02700</name>
</gene>
<dbReference type="Gene3D" id="1.10.10.10">
    <property type="entry name" value="Winged helix-like DNA-binding domain superfamily/Winged helix DNA-binding domain"/>
    <property type="match status" value="1"/>
</dbReference>
<evidence type="ECO:0000259" key="10">
    <source>
        <dbReference type="Pfam" id="PF01035"/>
    </source>
</evidence>
<dbReference type="NCBIfam" id="TIGR00589">
    <property type="entry name" value="ogt"/>
    <property type="match status" value="1"/>
</dbReference>
<sequence length="153" mass="17195">MNKTFYYETKIGKIGITEDGKAITNIYFGESPSKDINLIETPLLKEAYKQLQEYFHGKRKTFQLPLAPKGTDFQQKVWEALRKIPYGSTCSYKDVAIKIGNINACRAVGMANNRNPIPIIIPCHRVIGTNGKLVGYGGGLKIKEMLLKIENKD</sequence>
<dbReference type="InterPro" id="IPR014048">
    <property type="entry name" value="MethylDNA_cys_MeTrfase_DNA-bd"/>
</dbReference>
<name>A0A0H3J3Q8_CLOPA</name>